<feature type="domain" description="Glucose-methanol-choline oxidoreductase N-terminal" evidence="5">
    <location>
        <begin position="182"/>
        <end position="331"/>
    </location>
</feature>
<dbReference type="InterPro" id="IPR036188">
    <property type="entry name" value="FAD/NAD-bd_sf"/>
</dbReference>
<dbReference type="GO" id="GO:0050660">
    <property type="term" value="F:flavin adenine dinucleotide binding"/>
    <property type="evidence" value="ECO:0007669"/>
    <property type="project" value="InterPro"/>
</dbReference>
<dbReference type="OrthoDB" id="269227at2759"/>
<dbReference type="InterPro" id="IPR000172">
    <property type="entry name" value="GMC_OxRdtase_N"/>
</dbReference>
<sequence length="336" mass="35847">MPSTLSATARPERDAGKSFEVEVSLLVFKEAAKEAANIGTGGSGANLNCSTTVTVITPEGYKNLLILISFASPLNWFEQLALTEYKNAKHPIILIKSSSASLERNETGSGMDVLGGVGSVASGALGGSNIVSNTVSDAAAIESNLTDISTIHGALQTVLATLSVFTVDYPPCAEVPDKAEYDVIIVGAGSGGSALARRLADSGCFNVLLVEAGGDPARLPPGLFILFTHGPQDWDYHAENNGWACQAQNNAQMGHTRGKMLGGCSCLDHLIYIRGSSKIFDDWEEMGNEGWNWETCFEYFKRIEDIKDPKILSSDTLKYHGQGGPMIVTPTTNKYF</sequence>
<gene>
    <name evidence="6" type="primary">Gld</name>
    <name evidence="6" type="ORF">EVAR_50494_1</name>
</gene>
<reference evidence="6 7" key="1">
    <citation type="journal article" date="2019" name="Commun. Biol.">
        <title>The bagworm genome reveals a unique fibroin gene that provides high tensile strength.</title>
        <authorList>
            <person name="Kono N."/>
            <person name="Nakamura H."/>
            <person name="Ohtoshi R."/>
            <person name="Tomita M."/>
            <person name="Numata K."/>
            <person name="Arakawa K."/>
        </authorList>
    </citation>
    <scope>NUCLEOTIDE SEQUENCE [LARGE SCALE GENOMIC DNA]</scope>
</reference>
<comment type="cofactor">
    <cofactor evidence="1">
        <name>FAD</name>
        <dbReference type="ChEBI" id="CHEBI:57692"/>
    </cofactor>
</comment>
<keyword evidence="7" id="KW-1185">Reference proteome</keyword>
<evidence type="ECO:0000256" key="3">
    <source>
        <dbReference type="ARBA" id="ARBA00022630"/>
    </source>
</evidence>
<evidence type="ECO:0000313" key="7">
    <source>
        <dbReference type="Proteomes" id="UP000299102"/>
    </source>
</evidence>
<dbReference type="Pfam" id="PF00732">
    <property type="entry name" value="GMC_oxred_N"/>
    <property type="match status" value="1"/>
</dbReference>
<evidence type="ECO:0000256" key="1">
    <source>
        <dbReference type="ARBA" id="ARBA00001974"/>
    </source>
</evidence>
<dbReference type="EMBL" id="BGZK01002395">
    <property type="protein sequence ID" value="GBP93596.1"/>
    <property type="molecule type" value="Genomic_DNA"/>
</dbReference>
<dbReference type="Gene3D" id="3.30.560.10">
    <property type="entry name" value="Glucose Oxidase, domain 3"/>
    <property type="match status" value="1"/>
</dbReference>
<dbReference type="AlphaFoldDB" id="A0A4C1ZYR5"/>
<comment type="caution">
    <text evidence="6">The sequence shown here is derived from an EMBL/GenBank/DDBJ whole genome shotgun (WGS) entry which is preliminary data.</text>
</comment>
<keyword evidence="3" id="KW-0285">Flavoprotein</keyword>
<comment type="similarity">
    <text evidence="2">Belongs to the GMC oxidoreductase family.</text>
</comment>
<dbReference type="Gene3D" id="3.50.50.60">
    <property type="entry name" value="FAD/NAD(P)-binding domain"/>
    <property type="match status" value="1"/>
</dbReference>
<dbReference type="InterPro" id="IPR012132">
    <property type="entry name" value="GMC_OxRdtase"/>
</dbReference>
<evidence type="ECO:0000256" key="2">
    <source>
        <dbReference type="ARBA" id="ARBA00010790"/>
    </source>
</evidence>
<dbReference type="PANTHER" id="PTHR11552">
    <property type="entry name" value="GLUCOSE-METHANOL-CHOLINE GMC OXIDOREDUCTASE"/>
    <property type="match status" value="1"/>
</dbReference>
<dbReference type="GO" id="GO:0016614">
    <property type="term" value="F:oxidoreductase activity, acting on CH-OH group of donors"/>
    <property type="evidence" value="ECO:0007669"/>
    <property type="project" value="InterPro"/>
</dbReference>
<dbReference type="Proteomes" id="UP000299102">
    <property type="component" value="Unassembled WGS sequence"/>
</dbReference>
<evidence type="ECO:0000313" key="6">
    <source>
        <dbReference type="EMBL" id="GBP93596.1"/>
    </source>
</evidence>
<organism evidence="6 7">
    <name type="scientific">Eumeta variegata</name>
    <name type="common">Bagworm moth</name>
    <name type="synonym">Eumeta japonica</name>
    <dbReference type="NCBI Taxonomy" id="151549"/>
    <lineage>
        <taxon>Eukaryota</taxon>
        <taxon>Metazoa</taxon>
        <taxon>Ecdysozoa</taxon>
        <taxon>Arthropoda</taxon>
        <taxon>Hexapoda</taxon>
        <taxon>Insecta</taxon>
        <taxon>Pterygota</taxon>
        <taxon>Neoptera</taxon>
        <taxon>Endopterygota</taxon>
        <taxon>Lepidoptera</taxon>
        <taxon>Glossata</taxon>
        <taxon>Ditrysia</taxon>
        <taxon>Tineoidea</taxon>
        <taxon>Psychidae</taxon>
        <taxon>Oiketicinae</taxon>
        <taxon>Eumeta</taxon>
    </lineage>
</organism>
<name>A0A4C1ZYR5_EUMVA</name>
<dbReference type="PANTHER" id="PTHR11552:SF147">
    <property type="entry name" value="CHOLINE DEHYDROGENASE, MITOCHONDRIAL"/>
    <property type="match status" value="1"/>
</dbReference>
<dbReference type="STRING" id="151549.A0A4C1ZYR5"/>
<keyword evidence="4" id="KW-0274">FAD</keyword>
<proteinExistence type="inferred from homology"/>
<protein>
    <submittedName>
        <fullName evidence="6">Glucose dehydrogenase</fullName>
    </submittedName>
</protein>
<accession>A0A4C1ZYR5</accession>
<evidence type="ECO:0000259" key="5">
    <source>
        <dbReference type="Pfam" id="PF00732"/>
    </source>
</evidence>
<dbReference type="SUPFAM" id="SSF51905">
    <property type="entry name" value="FAD/NAD(P)-binding domain"/>
    <property type="match status" value="1"/>
</dbReference>
<evidence type="ECO:0000256" key="4">
    <source>
        <dbReference type="ARBA" id="ARBA00022827"/>
    </source>
</evidence>